<dbReference type="InterPro" id="IPR002560">
    <property type="entry name" value="Transposase_DDE"/>
</dbReference>
<evidence type="ECO:0000259" key="1">
    <source>
        <dbReference type="Pfam" id="PF01610"/>
    </source>
</evidence>
<comment type="caution">
    <text evidence="2">The sequence shown here is derived from an EMBL/GenBank/DDBJ whole genome shotgun (WGS) entry which is preliminary data.</text>
</comment>
<protein>
    <submittedName>
        <fullName evidence="2">Transposase</fullName>
    </submittedName>
</protein>
<accession>A0A553UG74</accession>
<dbReference type="InterPro" id="IPR047951">
    <property type="entry name" value="Transpos_ISL3"/>
</dbReference>
<feature type="domain" description="Transposase IS204/IS1001/IS1096/IS1165 DDE" evidence="1">
    <location>
        <begin position="3"/>
        <end position="125"/>
    </location>
</feature>
<dbReference type="PANTHER" id="PTHR33498">
    <property type="entry name" value="TRANSPOSASE FOR INSERTION SEQUENCE ELEMENT IS1557"/>
    <property type="match status" value="1"/>
</dbReference>
<dbReference type="RefSeq" id="WP_143722224.1">
    <property type="nucleotide sequence ID" value="NZ_VKDB01000047.1"/>
</dbReference>
<name>A0A553UG74_9DEIO</name>
<reference evidence="2 3" key="1">
    <citation type="submission" date="2019-07" db="EMBL/GenBank/DDBJ databases">
        <title>Deinococcus detaillus sp. nov., isolated from humus soil in Antarctica.</title>
        <authorList>
            <person name="Zhang K."/>
        </authorList>
    </citation>
    <scope>NUCLEOTIDE SEQUENCE [LARGE SCALE GENOMIC DNA]</scope>
    <source>
        <strain evidence="2 3">H1</strain>
    </source>
</reference>
<gene>
    <name evidence="2" type="ORF">FNU79_18240</name>
</gene>
<dbReference type="Proteomes" id="UP000316092">
    <property type="component" value="Unassembled WGS sequence"/>
</dbReference>
<dbReference type="PANTHER" id="PTHR33498:SF1">
    <property type="entry name" value="TRANSPOSASE FOR INSERTION SEQUENCE ELEMENT IS1557"/>
    <property type="match status" value="1"/>
</dbReference>
<proteinExistence type="predicted"/>
<organism evidence="2 3">
    <name type="scientific">Deinococcus detaillensis</name>
    <dbReference type="NCBI Taxonomy" id="2592048"/>
    <lineage>
        <taxon>Bacteria</taxon>
        <taxon>Thermotogati</taxon>
        <taxon>Deinococcota</taxon>
        <taxon>Deinococci</taxon>
        <taxon>Deinococcales</taxon>
        <taxon>Deinococcaceae</taxon>
        <taxon>Deinococcus</taxon>
    </lineage>
</organism>
<sequence>MTVKSASWLLFSLPDEVKEEQSGLLERLRTCLPLQQSQELVHAFRVMLRSCQGEAFPQWLKAVQASGLTDLMSFAKGLQREGSALLAALTLPYSNGPTEGAVNRLKMIKRQMYGRANFDLLRIRVLSG</sequence>
<keyword evidence="3" id="KW-1185">Reference proteome</keyword>
<dbReference type="OrthoDB" id="287363at2"/>
<evidence type="ECO:0000313" key="3">
    <source>
        <dbReference type="Proteomes" id="UP000316092"/>
    </source>
</evidence>
<dbReference type="AlphaFoldDB" id="A0A553UG74"/>
<dbReference type="Pfam" id="PF01610">
    <property type="entry name" value="DDE_Tnp_ISL3"/>
    <property type="match status" value="1"/>
</dbReference>
<evidence type="ECO:0000313" key="2">
    <source>
        <dbReference type="EMBL" id="TSA79192.1"/>
    </source>
</evidence>
<dbReference type="EMBL" id="VKDB01000047">
    <property type="protein sequence ID" value="TSA79192.1"/>
    <property type="molecule type" value="Genomic_DNA"/>
</dbReference>